<proteinExistence type="predicted"/>
<evidence type="ECO:0000313" key="2">
    <source>
        <dbReference type="Proteomes" id="UP000078340"/>
    </source>
</evidence>
<protein>
    <submittedName>
        <fullName evidence="1">Geminivirus rep catalytic domain-containing protein</fullName>
    </submittedName>
</protein>
<gene>
    <name evidence="1" type="ORF">VFPFJ_11774</name>
</gene>
<dbReference type="Gene3D" id="3.40.1310.20">
    <property type="match status" value="1"/>
</dbReference>
<sequence>MRRELNGRSWLHAVCMRTTSWCGARERNHPRDGITGESEKYKGLFFCRGQTSSFFFTFWEKDALHLSKTKQPSRLGLGIHTNTHDGVICKDLAWRLDHGEVMVREPDSVPRHVVVPLTMGKAEWLCHGHMERRDTSHSTPHTLDTMSKQDWHWGWKATARPFPFLPFVVTRCAVTRVLRFVIDNPPRHEMAPRYGRSKKRYRHEPQCGEFVLYAKVIFVTYTRSRIHGKEDFHESLIESVERSLASDWATHNVSAKVFGSREWHENGVPHYHVAIEFSQKIYWPMARKMLSVWIIVDGRRAVDTQSIFIKKPKMGETNENFLRDVQDYIAKEGDVFGQRIPDKERTGSRKRDPLPIL</sequence>
<dbReference type="Proteomes" id="UP000078340">
    <property type="component" value="Unassembled WGS sequence"/>
</dbReference>
<comment type="caution">
    <text evidence="1">The sequence shown here is derived from an EMBL/GenBank/DDBJ whole genome shotgun (WGS) entry which is preliminary data.</text>
</comment>
<accession>A0A179EVJ7</accession>
<organism evidence="1 2">
    <name type="scientific">Purpureocillium lilacinum</name>
    <name type="common">Paecilomyces lilacinus</name>
    <dbReference type="NCBI Taxonomy" id="33203"/>
    <lineage>
        <taxon>Eukaryota</taxon>
        <taxon>Fungi</taxon>
        <taxon>Dikarya</taxon>
        <taxon>Ascomycota</taxon>
        <taxon>Pezizomycotina</taxon>
        <taxon>Sordariomycetes</taxon>
        <taxon>Hypocreomycetidae</taxon>
        <taxon>Hypocreales</taxon>
        <taxon>Ophiocordycipitaceae</taxon>
        <taxon>Purpureocillium</taxon>
    </lineage>
</organism>
<dbReference type="EMBL" id="LSBI01000154">
    <property type="protein sequence ID" value="OAQ57231.1"/>
    <property type="molecule type" value="Genomic_DNA"/>
</dbReference>
<dbReference type="SUPFAM" id="SSF55464">
    <property type="entry name" value="Origin of replication-binding domain, RBD-like"/>
    <property type="match status" value="1"/>
</dbReference>
<evidence type="ECO:0000313" key="1">
    <source>
        <dbReference type="EMBL" id="OAQ57231.1"/>
    </source>
</evidence>
<name>A0A179EVJ7_PURLI</name>
<reference evidence="1 2" key="1">
    <citation type="submission" date="2016-02" db="EMBL/GenBank/DDBJ databases">
        <title>Biosynthesis of antibiotic leucinostatins and their inhibition on Phytophthora in bio-control Purpureocillium lilacinum.</title>
        <authorList>
            <person name="Wang G."/>
            <person name="Liu Z."/>
            <person name="Lin R."/>
            <person name="Li E."/>
            <person name="Mao Z."/>
            <person name="Ling J."/>
            <person name="Yin W."/>
            <person name="Xie B."/>
        </authorList>
    </citation>
    <scope>NUCLEOTIDE SEQUENCE [LARGE SCALE GENOMIC DNA]</scope>
    <source>
        <strain evidence="1">PLFJ-1</strain>
    </source>
</reference>
<dbReference type="AlphaFoldDB" id="A0A179EVJ7"/>